<name>A0ABY8A482_9ACTN</name>
<evidence type="ECO:0000256" key="3">
    <source>
        <dbReference type="ARBA" id="ARBA00022989"/>
    </source>
</evidence>
<evidence type="ECO:0000259" key="7">
    <source>
        <dbReference type="PROSITE" id="PS50850"/>
    </source>
</evidence>
<keyword evidence="9" id="KW-1185">Reference proteome</keyword>
<dbReference type="InterPro" id="IPR036259">
    <property type="entry name" value="MFS_trans_sf"/>
</dbReference>
<gene>
    <name evidence="8" type="ORF">MOV08_09850</name>
</gene>
<dbReference type="RefSeq" id="WP_275307080.1">
    <property type="nucleotide sequence ID" value="NZ_CP095749.1"/>
</dbReference>
<feature type="transmembrane region" description="Helical" evidence="6">
    <location>
        <begin position="209"/>
        <end position="232"/>
    </location>
</feature>
<evidence type="ECO:0000256" key="1">
    <source>
        <dbReference type="ARBA" id="ARBA00004651"/>
    </source>
</evidence>
<keyword evidence="4 6" id="KW-0472">Membrane</keyword>
<evidence type="ECO:0000256" key="6">
    <source>
        <dbReference type="SAM" id="Phobius"/>
    </source>
</evidence>
<reference evidence="8 9" key="1">
    <citation type="submission" date="2022-03" db="EMBL/GenBank/DDBJ databases">
        <title>Streptomyces yunnanensis P86,complete genome.</title>
        <authorList>
            <person name="Chen S."/>
            <person name="Zhang Q."/>
        </authorList>
    </citation>
    <scope>NUCLEOTIDE SEQUENCE [LARGE SCALE GENOMIC DNA]</scope>
    <source>
        <strain evidence="8 9">P86</strain>
    </source>
</reference>
<feature type="region of interest" description="Disordered" evidence="5">
    <location>
        <begin position="398"/>
        <end position="463"/>
    </location>
</feature>
<feature type="transmembrane region" description="Helical" evidence="6">
    <location>
        <begin position="46"/>
        <end position="67"/>
    </location>
</feature>
<dbReference type="PANTHER" id="PTHR23542">
    <property type="match status" value="1"/>
</dbReference>
<dbReference type="Pfam" id="PF07690">
    <property type="entry name" value="MFS_1"/>
    <property type="match status" value="2"/>
</dbReference>
<feature type="transmembrane region" description="Helical" evidence="6">
    <location>
        <begin position="247"/>
        <end position="267"/>
    </location>
</feature>
<dbReference type="SUPFAM" id="SSF103473">
    <property type="entry name" value="MFS general substrate transporter"/>
    <property type="match status" value="1"/>
</dbReference>
<dbReference type="PANTHER" id="PTHR23542:SF1">
    <property type="entry name" value="MAJOR FACILITATOR SUPERFAMILY (MFS) PROFILE DOMAIN-CONTAINING PROTEIN"/>
    <property type="match status" value="1"/>
</dbReference>
<proteinExistence type="predicted"/>
<dbReference type="Gene3D" id="1.20.1250.20">
    <property type="entry name" value="MFS general substrate transporter like domains"/>
    <property type="match status" value="2"/>
</dbReference>
<feature type="transmembrane region" description="Helical" evidence="6">
    <location>
        <begin position="366"/>
        <end position="387"/>
    </location>
</feature>
<evidence type="ECO:0000313" key="8">
    <source>
        <dbReference type="EMBL" id="WEB39541.1"/>
    </source>
</evidence>
<comment type="subcellular location">
    <subcellularLocation>
        <location evidence="1">Cell membrane</location>
        <topology evidence="1">Multi-pass membrane protein</topology>
    </subcellularLocation>
</comment>
<evidence type="ECO:0000256" key="4">
    <source>
        <dbReference type="ARBA" id="ARBA00023136"/>
    </source>
</evidence>
<feature type="transmembrane region" description="Helical" evidence="6">
    <location>
        <begin position="171"/>
        <end position="188"/>
    </location>
</feature>
<feature type="transmembrane region" description="Helical" evidence="6">
    <location>
        <begin position="337"/>
        <end position="360"/>
    </location>
</feature>
<evidence type="ECO:0000256" key="5">
    <source>
        <dbReference type="SAM" id="MobiDB-lite"/>
    </source>
</evidence>
<evidence type="ECO:0000256" key="2">
    <source>
        <dbReference type="ARBA" id="ARBA00022692"/>
    </source>
</evidence>
<keyword evidence="3 6" id="KW-1133">Transmembrane helix</keyword>
<feature type="transmembrane region" description="Helical" evidence="6">
    <location>
        <begin position="303"/>
        <end position="325"/>
    </location>
</feature>
<feature type="compositionally biased region" description="Basic and acidic residues" evidence="5">
    <location>
        <begin position="414"/>
        <end position="447"/>
    </location>
</feature>
<keyword evidence="2 6" id="KW-0812">Transmembrane</keyword>
<feature type="transmembrane region" description="Helical" evidence="6">
    <location>
        <begin position="79"/>
        <end position="101"/>
    </location>
</feature>
<dbReference type="EMBL" id="CP095749">
    <property type="protein sequence ID" value="WEB39541.1"/>
    <property type="molecule type" value="Genomic_DNA"/>
</dbReference>
<protein>
    <submittedName>
        <fullName evidence="8">MFS transporter</fullName>
    </submittedName>
</protein>
<dbReference type="InterPro" id="IPR020846">
    <property type="entry name" value="MFS_dom"/>
</dbReference>
<sequence length="463" mass="48250">MANPYSEIFSAPGAKAFSAAGLLARLPLPMTHMGILTMLSETTGQYALAGLVAGTFTFSMAFLGPQVSRIVDRRGQGRVLPVATGISVIALGALLLCATTGAPTWTLFVFALLSGLMPSMGAMVRARWTEIYRGRPQLNTAYSMESVVDELTYVISPALAVTLSTALFPQAAPLAAAVLLAVGVALFVPQKRTEPPVKPRTETSSGAPVVFSAPVLMLALTLLFGGAIAGMVDTMGLAFAEQQGNKALSGLVFAVYALGSGISGLAFGALKLRIPLPRLLVIGVTGTALTTLPFLLVDNIAGMAAVVFVAGVFFAPTMVVIMGIVERTTPEHQLTEAMTWMIAGLQSGVALGAAVSGVVVDAYGTRWGFAVAIGAGAVALLLALTSAPMLQRHLAQREGLPASPTDPANPADPTNEHNEHNARDARDARDEHDEHDEHDAHGEHNDRGNCGTEPHRSQVPSGN</sequence>
<dbReference type="InterPro" id="IPR011701">
    <property type="entry name" value="MFS"/>
</dbReference>
<evidence type="ECO:0000313" key="9">
    <source>
        <dbReference type="Proteomes" id="UP001218629"/>
    </source>
</evidence>
<feature type="transmembrane region" description="Helical" evidence="6">
    <location>
        <begin position="279"/>
        <end position="297"/>
    </location>
</feature>
<feature type="domain" description="Major facilitator superfamily (MFS) profile" evidence="7">
    <location>
        <begin position="214"/>
        <end position="463"/>
    </location>
</feature>
<dbReference type="PROSITE" id="PS50850">
    <property type="entry name" value="MFS"/>
    <property type="match status" value="1"/>
</dbReference>
<accession>A0ABY8A482</accession>
<organism evidence="8 9">
    <name type="scientific">Streptomyces yunnanensis</name>
    <dbReference type="NCBI Taxonomy" id="156453"/>
    <lineage>
        <taxon>Bacteria</taxon>
        <taxon>Bacillati</taxon>
        <taxon>Actinomycetota</taxon>
        <taxon>Actinomycetes</taxon>
        <taxon>Kitasatosporales</taxon>
        <taxon>Streptomycetaceae</taxon>
        <taxon>Streptomyces</taxon>
    </lineage>
</organism>
<dbReference type="Proteomes" id="UP001218629">
    <property type="component" value="Chromosome"/>
</dbReference>